<reference evidence="2 3" key="2">
    <citation type="submission" date="2019-05" db="EMBL/GenBank/DDBJ databases">
        <title>Genome evolution of the obligate endosymbiont Buchnera aphidicola.</title>
        <authorList>
            <person name="Moran N.A."/>
        </authorList>
    </citation>
    <scope>NUCLEOTIDE SEQUENCE [LARGE SCALE GENOMIC DNA]</scope>
    <source>
        <strain evidence="2 3">Mga</strain>
    </source>
</reference>
<accession>A0A4D6YDM5</accession>
<evidence type="ECO:0000313" key="2">
    <source>
        <dbReference type="EMBL" id="QCI22625.1"/>
    </source>
</evidence>
<protein>
    <recommendedName>
        <fullName evidence="4">Colicin V production protein</fullName>
    </recommendedName>
</protein>
<evidence type="ECO:0000313" key="3">
    <source>
        <dbReference type="Proteomes" id="UP000298716"/>
    </source>
</evidence>
<reference evidence="2 3" key="1">
    <citation type="submission" date="2018-12" db="EMBL/GenBank/DDBJ databases">
        <authorList>
            <person name="Chong R.A."/>
        </authorList>
    </citation>
    <scope>NUCLEOTIDE SEQUENCE [LARGE SCALE GENOMIC DNA]</scope>
    <source>
        <strain evidence="2 3">Mga</strain>
    </source>
</reference>
<sequence>MFLLDYIIIATVIVSVFFGLLRGFCQEVFSVFFWFFNFYFFNKYNYFSSFFKNAIQNVFLKDKILIFVMIIFFLL</sequence>
<keyword evidence="1" id="KW-1133">Transmembrane helix</keyword>
<feature type="transmembrane region" description="Helical" evidence="1">
    <location>
        <begin position="57"/>
        <end position="74"/>
    </location>
</feature>
<dbReference type="Proteomes" id="UP000298716">
    <property type="component" value="Chromosome"/>
</dbReference>
<dbReference type="EMBL" id="CP034867">
    <property type="protein sequence ID" value="QCI22625.1"/>
    <property type="molecule type" value="Genomic_DNA"/>
</dbReference>
<feature type="transmembrane region" description="Helical" evidence="1">
    <location>
        <begin position="6"/>
        <end position="36"/>
    </location>
</feature>
<name>A0A4D6YDM5_9GAMM</name>
<keyword evidence="1" id="KW-0472">Membrane</keyword>
<dbReference type="AlphaFoldDB" id="A0A4D6YDM5"/>
<proteinExistence type="predicted"/>
<gene>
    <name evidence="2" type="ORF">D9V72_00840</name>
</gene>
<evidence type="ECO:0008006" key="4">
    <source>
        <dbReference type="Google" id="ProtNLM"/>
    </source>
</evidence>
<keyword evidence="1" id="KW-0812">Transmembrane</keyword>
<organism evidence="2 3">
    <name type="scientific">Buchnera aphidicola</name>
    <name type="common">Macrosiphum gaurae</name>
    <dbReference type="NCBI Taxonomy" id="2315801"/>
    <lineage>
        <taxon>Bacteria</taxon>
        <taxon>Pseudomonadati</taxon>
        <taxon>Pseudomonadota</taxon>
        <taxon>Gammaproteobacteria</taxon>
        <taxon>Enterobacterales</taxon>
        <taxon>Erwiniaceae</taxon>
        <taxon>Buchnera</taxon>
    </lineage>
</organism>
<evidence type="ECO:0000256" key="1">
    <source>
        <dbReference type="SAM" id="Phobius"/>
    </source>
</evidence>